<keyword evidence="5" id="KW-0560">Oxidoreductase</keyword>
<evidence type="ECO:0008006" key="11">
    <source>
        <dbReference type="Google" id="ProtNLM"/>
    </source>
</evidence>
<dbReference type="Pfam" id="PF02771">
    <property type="entry name" value="Acyl-CoA_dh_N"/>
    <property type="match status" value="1"/>
</dbReference>
<evidence type="ECO:0000256" key="5">
    <source>
        <dbReference type="RuleBase" id="RU362125"/>
    </source>
</evidence>
<dbReference type="InterPro" id="IPR009100">
    <property type="entry name" value="AcylCoA_DH/oxidase_NM_dom_sf"/>
</dbReference>
<dbReference type="Gene3D" id="2.40.110.10">
    <property type="entry name" value="Butyryl-CoA Dehydrogenase, subunit A, domain 2"/>
    <property type="match status" value="1"/>
</dbReference>
<evidence type="ECO:0000259" key="6">
    <source>
        <dbReference type="Pfam" id="PF00441"/>
    </source>
</evidence>
<evidence type="ECO:0000313" key="10">
    <source>
        <dbReference type="Proteomes" id="UP001489004"/>
    </source>
</evidence>
<dbReference type="PANTHER" id="PTHR43188:SF1">
    <property type="entry name" value="ACYL-COA DEHYDROGENASE"/>
    <property type="match status" value="1"/>
</dbReference>
<dbReference type="InterPro" id="IPR013786">
    <property type="entry name" value="AcylCoA_DH/ox_N"/>
</dbReference>
<dbReference type="AlphaFoldDB" id="A0AAW1PN59"/>
<dbReference type="SUPFAM" id="SSF47203">
    <property type="entry name" value="Acyl-CoA dehydrogenase C-terminal domain-like"/>
    <property type="match status" value="1"/>
</dbReference>
<evidence type="ECO:0000313" key="9">
    <source>
        <dbReference type="EMBL" id="KAK9811338.1"/>
    </source>
</evidence>
<keyword evidence="4 5" id="KW-0274">FAD</keyword>
<evidence type="ECO:0000259" key="8">
    <source>
        <dbReference type="Pfam" id="PF02771"/>
    </source>
</evidence>
<sequence>MSNFPPATHDVFFFDDLLSPEERETRYKVREFAEKEIAPVIADCWERAEFPHHLVPKLAKLNLGGATLKGYGCSGQSILSAAMTVIELARVDGSMSTFLMVHNSLTMLTIGLLGSEEQKQQLLPKMAALEWVGAWGLTEPSNGSDASALETTAKKVDGGWVLNGRKRWIGNATFAEVVVIWARNLDTNQVNAFVVRKGTPGFTTSKIENKIALRCVQNADILMQDCFVADAARLPGVNNFQDTAKVLAISRIMVAWQPVGLAMGVYDMCNRYLKERKQFGTALAAFQISQEKLARMLGNIQGMWLMGWRLSKLYEQGRMTHAMASMAKAWNTLRGREVMALGRELLGGNGVVGDFLVAKSFGDMEAIYTYEGTYEVNALVAGREATGLAAFKAPPKRAQTGKGQHVQA</sequence>
<comment type="similarity">
    <text evidence="2 5">Belongs to the acyl-CoA dehydrogenase family.</text>
</comment>
<evidence type="ECO:0000256" key="4">
    <source>
        <dbReference type="ARBA" id="ARBA00022827"/>
    </source>
</evidence>
<dbReference type="PROSITE" id="PS00072">
    <property type="entry name" value="ACYL_COA_DH_1"/>
    <property type="match status" value="1"/>
</dbReference>
<evidence type="ECO:0000256" key="2">
    <source>
        <dbReference type="ARBA" id="ARBA00009347"/>
    </source>
</evidence>
<dbReference type="InterPro" id="IPR006089">
    <property type="entry name" value="Acyl-CoA_DH_CS"/>
</dbReference>
<dbReference type="FunFam" id="2.40.110.10:FF:000013">
    <property type="entry name" value="Acyl-coenzyme A oxidase 4 peroxisomal"/>
    <property type="match status" value="1"/>
</dbReference>
<dbReference type="InterPro" id="IPR037069">
    <property type="entry name" value="AcylCoA_DH/ox_N_sf"/>
</dbReference>
<dbReference type="InterPro" id="IPR045008">
    <property type="entry name" value="ACX4-like"/>
</dbReference>
<dbReference type="PANTHER" id="PTHR43188">
    <property type="entry name" value="ACYL-COENZYME A OXIDASE"/>
    <property type="match status" value="1"/>
</dbReference>
<reference evidence="9 10" key="1">
    <citation type="journal article" date="2024" name="Nat. Commun.">
        <title>Phylogenomics reveals the evolutionary origins of lichenization in chlorophyte algae.</title>
        <authorList>
            <person name="Puginier C."/>
            <person name="Libourel C."/>
            <person name="Otte J."/>
            <person name="Skaloud P."/>
            <person name="Haon M."/>
            <person name="Grisel S."/>
            <person name="Petersen M."/>
            <person name="Berrin J.G."/>
            <person name="Delaux P.M."/>
            <person name="Dal Grande F."/>
            <person name="Keller J."/>
        </authorList>
    </citation>
    <scope>NUCLEOTIDE SEQUENCE [LARGE SCALE GENOMIC DNA]</scope>
    <source>
        <strain evidence="9 10">SAG 2043</strain>
    </source>
</reference>
<dbReference type="SUPFAM" id="SSF56645">
    <property type="entry name" value="Acyl-CoA dehydrogenase NM domain-like"/>
    <property type="match status" value="1"/>
</dbReference>
<protein>
    <recommendedName>
        <fullName evidence="11">Acyl-CoA dehydrogenase</fullName>
    </recommendedName>
</protein>
<dbReference type="Pfam" id="PF00441">
    <property type="entry name" value="Acyl-CoA_dh_1"/>
    <property type="match status" value="1"/>
</dbReference>
<evidence type="ECO:0000256" key="3">
    <source>
        <dbReference type="ARBA" id="ARBA00022630"/>
    </source>
</evidence>
<dbReference type="Gene3D" id="1.20.140.10">
    <property type="entry name" value="Butyryl-CoA Dehydrogenase, subunit A, domain 3"/>
    <property type="match status" value="1"/>
</dbReference>
<dbReference type="GO" id="GO:0005777">
    <property type="term" value="C:peroxisome"/>
    <property type="evidence" value="ECO:0007669"/>
    <property type="project" value="TreeGrafter"/>
</dbReference>
<comment type="cofactor">
    <cofactor evidence="1 5">
        <name>FAD</name>
        <dbReference type="ChEBI" id="CHEBI:57692"/>
    </cofactor>
</comment>
<feature type="domain" description="Acyl-CoA dehydrogenase/oxidase N-terminal" evidence="8">
    <location>
        <begin position="19"/>
        <end position="129"/>
    </location>
</feature>
<dbReference type="InterPro" id="IPR036250">
    <property type="entry name" value="AcylCo_DH-like_C"/>
</dbReference>
<dbReference type="GO" id="GO:0003995">
    <property type="term" value="F:acyl-CoA dehydrogenase activity"/>
    <property type="evidence" value="ECO:0007669"/>
    <property type="project" value="InterPro"/>
</dbReference>
<accession>A0AAW1PN59</accession>
<dbReference type="GO" id="GO:0006635">
    <property type="term" value="P:fatty acid beta-oxidation"/>
    <property type="evidence" value="ECO:0007669"/>
    <property type="project" value="InterPro"/>
</dbReference>
<dbReference type="InterPro" id="IPR046373">
    <property type="entry name" value="Acyl-CoA_Oxase/DH_mid-dom_sf"/>
</dbReference>
<dbReference type="PROSITE" id="PS00073">
    <property type="entry name" value="ACYL_COA_DH_2"/>
    <property type="match status" value="1"/>
</dbReference>
<dbReference type="InterPro" id="IPR009075">
    <property type="entry name" value="AcylCo_DH/oxidase_C"/>
</dbReference>
<organism evidence="9 10">
    <name type="scientific">[Myrmecia] bisecta</name>
    <dbReference type="NCBI Taxonomy" id="41462"/>
    <lineage>
        <taxon>Eukaryota</taxon>
        <taxon>Viridiplantae</taxon>
        <taxon>Chlorophyta</taxon>
        <taxon>core chlorophytes</taxon>
        <taxon>Trebouxiophyceae</taxon>
        <taxon>Trebouxiales</taxon>
        <taxon>Trebouxiaceae</taxon>
        <taxon>Myrmecia</taxon>
    </lineage>
</organism>
<dbReference type="Proteomes" id="UP001489004">
    <property type="component" value="Unassembled WGS sequence"/>
</dbReference>
<evidence type="ECO:0000259" key="7">
    <source>
        <dbReference type="Pfam" id="PF02770"/>
    </source>
</evidence>
<dbReference type="EMBL" id="JALJOR010000009">
    <property type="protein sequence ID" value="KAK9811338.1"/>
    <property type="molecule type" value="Genomic_DNA"/>
</dbReference>
<dbReference type="InterPro" id="IPR006091">
    <property type="entry name" value="Acyl-CoA_Oxase/DH_mid-dom"/>
</dbReference>
<keyword evidence="3 5" id="KW-0285">Flavoprotein</keyword>
<keyword evidence="10" id="KW-1185">Reference proteome</keyword>
<gene>
    <name evidence="9" type="ORF">WJX72_002092</name>
</gene>
<proteinExistence type="inferred from homology"/>
<dbReference type="GO" id="GO:0050660">
    <property type="term" value="F:flavin adenine dinucleotide binding"/>
    <property type="evidence" value="ECO:0007669"/>
    <property type="project" value="InterPro"/>
</dbReference>
<dbReference type="Gene3D" id="1.10.540.10">
    <property type="entry name" value="Acyl-CoA dehydrogenase/oxidase, N-terminal domain"/>
    <property type="match status" value="1"/>
</dbReference>
<name>A0AAW1PN59_9CHLO</name>
<evidence type="ECO:0000256" key="1">
    <source>
        <dbReference type="ARBA" id="ARBA00001974"/>
    </source>
</evidence>
<dbReference type="Pfam" id="PF02770">
    <property type="entry name" value="Acyl-CoA_dh_M"/>
    <property type="match status" value="1"/>
</dbReference>
<dbReference type="FunFam" id="1.20.140.10:FF:000021">
    <property type="entry name" value="Acyl-coenzyme A oxidase 4, peroxisomal"/>
    <property type="match status" value="1"/>
</dbReference>
<feature type="domain" description="Acyl-CoA oxidase/dehydrogenase middle" evidence="7">
    <location>
        <begin position="135"/>
        <end position="226"/>
    </location>
</feature>
<comment type="caution">
    <text evidence="9">The sequence shown here is derived from an EMBL/GenBank/DDBJ whole genome shotgun (WGS) entry which is preliminary data.</text>
</comment>
<feature type="domain" description="Acyl-CoA dehydrogenase/oxidase C-terminal" evidence="6">
    <location>
        <begin position="244"/>
        <end position="383"/>
    </location>
</feature>